<name>A0A087SMN6_AUXPR</name>
<evidence type="ECO:0000259" key="6">
    <source>
        <dbReference type="Pfam" id="PF02656"/>
    </source>
</evidence>
<dbReference type="GeneID" id="23613637"/>
<proteinExistence type="predicted"/>
<dbReference type="PANTHER" id="PTHR46140:SF1">
    <property type="entry name" value="VACUOLAR TRANSPORTER CHAPERONE COMPLEX SUBUNIT 4-RELATED"/>
    <property type="match status" value="1"/>
</dbReference>
<evidence type="ECO:0000313" key="7">
    <source>
        <dbReference type="EMBL" id="JAT68223.1"/>
    </source>
</evidence>
<keyword evidence="3 5" id="KW-1133">Transmembrane helix</keyword>
<evidence type="ECO:0000256" key="3">
    <source>
        <dbReference type="ARBA" id="ARBA00022989"/>
    </source>
</evidence>
<comment type="subcellular location">
    <subcellularLocation>
        <location evidence="1">Endomembrane system</location>
        <topology evidence="1">Multi-pass membrane protein</topology>
    </subcellularLocation>
</comment>
<dbReference type="EMBL" id="KL662139">
    <property type="protein sequence ID" value="KFM26990.1"/>
    <property type="molecule type" value="Genomic_DNA"/>
</dbReference>
<reference evidence="8 10" key="1">
    <citation type="journal article" date="2014" name="BMC Genomics">
        <title>Oil accumulation mechanisms of the oleaginous microalga Chlorella protothecoides revealed through its genome, transcriptomes, and proteomes.</title>
        <authorList>
            <person name="Gao C."/>
            <person name="Wang Y."/>
            <person name="Shen Y."/>
            <person name="Yan D."/>
            <person name="He X."/>
            <person name="Dai J."/>
            <person name="Wu Q."/>
        </authorList>
    </citation>
    <scope>NUCLEOTIDE SEQUENCE [LARGE SCALE GENOMIC DNA]</scope>
    <source>
        <strain evidence="8 10">0710</strain>
    </source>
</reference>
<reference evidence="9" key="5">
    <citation type="submission" date="2018-11" db="EMBL/GenBank/DDBJ databases">
        <title>Characterization of plant carbon substrate utilization by Auxenochlorella protothecoides.</title>
        <authorList>
            <person name="Vogler B.W."/>
            <person name="Starkenburg S.R."/>
            <person name="Sudasinghe N."/>
            <person name="Schambach J.Y."/>
            <person name="Rollin J.A."/>
            <person name="Pattathil S."/>
            <person name="Barry A.N."/>
        </authorList>
    </citation>
    <scope>NUCLEOTIDE SEQUENCE [LARGE SCALE GENOMIC DNA]</scope>
    <source>
        <strain evidence="9">UTEX 25</strain>
    </source>
</reference>
<evidence type="ECO:0000256" key="4">
    <source>
        <dbReference type="ARBA" id="ARBA00023136"/>
    </source>
</evidence>
<evidence type="ECO:0000313" key="11">
    <source>
        <dbReference type="Proteomes" id="UP000279271"/>
    </source>
</evidence>
<gene>
    <name evidence="9" type="ORF">APUTEX25_000837</name>
    <name evidence="8" type="ORF">F751_2246</name>
    <name evidence="7" type="ORF">g.15239</name>
</gene>
<sequence length="129" mass="14337">MSAQPALRRTEAKAFFANERTFLHWMNMAVTTGSISAALLGVAGHAHKHWGTDLTTRTIAIRLLALLMMAVSIAMALYAAYNFKRRGDMLQRKLDGPYDSRVLPVTLTVVLMTFLTLVWIGSVVSYTHP</sequence>
<dbReference type="PANTHER" id="PTHR46140">
    <property type="entry name" value="VACUOLAR TRANSPORTER CHAPERONE 1-RELATED"/>
    <property type="match status" value="1"/>
</dbReference>
<feature type="domain" description="DUF202" evidence="6">
    <location>
        <begin position="15"/>
        <end position="87"/>
    </location>
</feature>
<dbReference type="Proteomes" id="UP000279271">
    <property type="component" value="Unassembled WGS sequence"/>
</dbReference>
<dbReference type="InterPro" id="IPR003807">
    <property type="entry name" value="DUF202"/>
</dbReference>
<evidence type="ECO:0000313" key="8">
    <source>
        <dbReference type="EMBL" id="KFM26990.1"/>
    </source>
</evidence>
<reference evidence="11" key="3">
    <citation type="journal article" date="2018" name="Algal Res.">
        <title>Characterization of plant carbon substrate utilization by Auxenochlorella protothecoides.</title>
        <authorList>
            <person name="Vogler B.W."/>
            <person name="Starkenburg S.R."/>
            <person name="Sudasinghe N."/>
            <person name="Schambach J.Y."/>
            <person name="Rollin J.A."/>
            <person name="Pattathil S."/>
            <person name="Barry A.N."/>
        </authorList>
    </citation>
    <scope>NUCLEOTIDE SEQUENCE [LARGE SCALE GENOMIC DNA]</scope>
    <source>
        <strain evidence="11">UTEX 25</strain>
    </source>
</reference>
<keyword evidence="2 5" id="KW-0812">Transmembrane</keyword>
<evidence type="ECO:0000256" key="2">
    <source>
        <dbReference type="ARBA" id="ARBA00022692"/>
    </source>
</evidence>
<feature type="transmembrane region" description="Helical" evidence="5">
    <location>
        <begin position="102"/>
        <end position="126"/>
    </location>
</feature>
<protein>
    <submittedName>
        <fullName evidence="8">Vacuolar transporter chaperone 1</fullName>
    </submittedName>
</protein>
<dbReference type="EMBL" id="QOKY01000202">
    <property type="protein sequence ID" value="RMZ52718.1"/>
    <property type="molecule type" value="Genomic_DNA"/>
</dbReference>
<dbReference type="EMBL" id="GDKF01010399">
    <property type="protein sequence ID" value="JAT68223.1"/>
    <property type="molecule type" value="Transcribed_RNA"/>
</dbReference>
<accession>A0A087SMN6</accession>
<keyword evidence="4 5" id="KW-0472">Membrane</keyword>
<reference evidence="9" key="4">
    <citation type="submission" date="2018-10" db="EMBL/GenBank/DDBJ databases">
        <authorList>
            <person name="Hovde B."/>
            <person name="Zhang X."/>
        </authorList>
    </citation>
    <scope>NUCLEOTIDE SEQUENCE [LARGE SCALE GENOMIC DNA]</scope>
    <source>
        <strain evidence="9">UTEX 25</strain>
    </source>
</reference>
<dbReference type="RefSeq" id="XP_011399946.1">
    <property type="nucleotide sequence ID" value="XM_011401644.1"/>
</dbReference>
<feature type="transmembrane region" description="Helical" evidence="5">
    <location>
        <begin position="59"/>
        <end position="81"/>
    </location>
</feature>
<dbReference type="KEGG" id="apro:F751_2246"/>
<dbReference type="GO" id="GO:0012505">
    <property type="term" value="C:endomembrane system"/>
    <property type="evidence" value="ECO:0007669"/>
    <property type="project" value="UniProtKB-SubCell"/>
</dbReference>
<dbReference type="OrthoDB" id="2243669at2759"/>
<reference evidence="7" key="2">
    <citation type="submission" date="2015-08" db="EMBL/GenBank/DDBJ databases">
        <authorList>
            <person name="Babu N.S."/>
            <person name="Beckwith C.J."/>
            <person name="Beseler K.G."/>
            <person name="Brison A."/>
            <person name="Carone J.V."/>
            <person name="Caskin T.P."/>
            <person name="Diamond M."/>
            <person name="Durham M.E."/>
            <person name="Foxe J.M."/>
            <person name="Go M."/>
            <person name="Henderson B.A."/>
            <person name="Jones I.B."/>
            <person name="McGettigan J.A."/>
            <person name="Micheletti S.J."/>
            <person name="Nasrallah M.E."/>
            <person name="Ortiz D."/>
            <person name="Piller C.R."/>
            <person name="Privatt S.R."/>
            <person name="Schneider S.L."/>
            <person name="Sharp S."/>
            <person name="Smith T.C."/>
            <person name="Stanton J.D."/>
            <person name="Ullery H.E."/>
            <person name="Wilson R.J."/>
            <person name="Serrano M.G."/>
            <person name="Buck G."/>
            <person name="Lee V."/>
            <person name="Wang Y."/>
            <person name="Carvalho R."/>
            <person name="Voegtly L."/>
            <person name="Shi R."/>
            <person name="Duckworth R."/>
            <person name="Johnson A."/>
            <person name="Loviza R."/>
            <person name="Walstead R."/>
            <person name="Shah Z."/>
            <person name="Kiflezghi M."/>
            <person name="Wade K."/>
            <person name="Ball S.L."/>
            <person name="Bradley K.W."/>
            <person name="Asai D.J."/>
            <person name="Bowman C.A."/>
            <person name="Russell D.A."/>
            <person name="Pope W.H."/>
            <person name="Jacobs-Sera D."/>
            <person name="Hendrix R.W."/>
            <person name="Hatfull G.F."/>
        </authorList>
    </citation>
    <scope>NUCLEOTIDE SEQUENCE</scope>
</reference>
<dbReference type="eggNOG" id="KOG4580">
    <property type="taxonomic scope" value="Eukaryota"/>
</dbReference>
<evidence type="ECO:0000256" key="5">
    <source>
        <dbReference type="SAM" id="Phobius"/>
    </source>
</evidence>
<feature type="transmembrane region" description="Helical" evidence="5">
    <location>
        <begin position="21"/>
        <end position="47"/>
    </location>
</feature>
<dbReference type="Pfam" id="PF02656">
    <property type="entry name" value="DUF202"/>
    <property type="match status" value="1"/>
</dbReference>
<keyword evidence="10" id="KW-1185">Reference proteome</keyword>
<organism evidence="8 10">
    <name type="scientific">Auxenochlorella protothecoides</name>
    <name type="common">Green microalga</name>
    <name type="synonym">Chlorella protothecoides</name>
    <dbReference type="NCBI Taxonomy" id="3075"/>
    <lineage>
        <taxon>Eukaryota</taxon>
        <taxon>Viridiplantae</taxon>
        <taxon>Chlorophyta</taxon>
        <taxon>core chlorophytes</taxon>
        <taxon>Trebouxiophyceae</taxon>
        <taxon>Chlorellales</taxon>
        <taxon>Chlorellaceae</taxon>
        <taxon>Auxenochlorella</taxon>
    </lineage>
</organism>
<evidence type="ECO:0000256" key="1">
    <source>
        <dbReference type="ARBA" id="ARBA00004127"/>
    </source>
</evidence>
<dbReference type="AlphaFoldDB" id="A0A087SMN6"/>
<dbReference type="Proteomes" id="UP000028924">
    <property type="component" value="Unassembled WGS sequence"/>
</dbReference>
<evidence type="ECO:0000313" key="10">
    <source>
        <dbReference type="Proteomes" id="UP000028924"/>
    </source>
</evidence>
<dbReference type="InterPro" id="IPR051572">
    <property type="entry name" value="VTC_Complex_Subunit"/>
</dbReference>
<evidence type="ECO:0000313" key="9">
    <source>
        <dbReference type="EMBL" id="RMZ52718.1"/>
    </source>
</evidence>